<evidence type="ECO:0000313" key="2">
    <source>
        <dbReference type="Proteomes" id="UP000320095"/>
    </source>
</evidence>
<comment type="caution">
    <text evidence="1">The sequence shown here is derived from an EMBL/GenBank/DDBJ whole genome shotgun (WGS) entry which is preliminary data.</text>
</comment>
<dbReference type="PANTHER" id="PTHR39332:SF7">
    <property type="entry name" value="SRPBCC FAMILY PROTEIN"/>
    <property type="match status" value="1"/>
</dbReference>
<dbReference type="EMBL" id="RCZG01000026">
    <property type="protein sequence ID" value="TPG25571.1"/>
    <property type="molecule type" value="Genomic_DNA"/>
</dbReference>
<dbReference type="CDD" id="cd07821">
    <property type="entry name" value="PYR_PYL_RCAR_like"/>
    <property type="match status" value="1"/>
</dbReference>
<dbReference type="InterPro" id="IPR032710">
    <property type="entry name" value="NTF2-like_dom_sf"/>
</dbReference>
<dbReference type="SUPFAM" id="SSF54427">
    <property type="entry name" value="NTF2-like"/>
    <property type="match status" value="1"/>
</dbReference>
<evidence type="ECO:0008006" key="3">
    <source>
        <dbReference type="Google" id="ProtNLM"/>
    </source>
</evidence>
<dbReference type="SUPFAM" id="SSF55961">
    <property type="entry name" value="Bet v1-like"/>
    <property type="match status" value="1"/>
</dbReference>
<dbReference type="InterPro" id="IPR023393">
    <property type="entry name" value="START-like_dom_sf"/>
</dbReference>
<dbReference type="Pfam" id="PF10604">
    <property type="entry name" value="Polyketide_cyc2"/>
    <property type="match status" value="1"/>
</dbReference>
<gene>
    <name evidence="1" type="ORF">EAH80_30100</name>
</gene>
<dbReference type="Proteomes" id="UP000320095">
    <property type="component" value="Unassembled WGS sequence"/>
</dbReference>
<dbReference type="OrthoDB" id="6024794at2"/>
<proteinExistence type="predicted"/>
<dbReference type="AlphaFoldDB" id="A0A502DN01"/>
<organism evidence="1 2">
    <name type="scientific">Mycolicibacterium hodleri</name>
    <dbReference type="NCBI Taxonomy" id="49897"/>
    <lineage>
        <taxon>Bacteria</taxon>
        <taxon>Bacillati</taxon>
        <taxon>Actinomycetota</taxon>
        <taxon>Actinomycetes</taxon>
        <taxon>Mycobacteriales</taxon>
        <taxon>Mycobacteriaceae</taxon>
        <taxon>Mycolicibacterium</taxon>
    </lineage>
</organism>
<dbReference type="PANTHER" id="PTHR39332">
    <property type="entry name" value="BLL4707 PROTEIN"/>
    <property type="match status" value="1"/>
</dbReference>
<protein>
    <recommendedName>
        <fullName evidence="3">Polyketide cyclase</fullName>
    </recommendedName>
</protein>
<dbReference type="Gene3D" id="3.10.450.50">
    <property type="match status" value="1"/>
</dbReference>
<accession>A0A502DN01</accession>
<sequence>MPHVRYAAVLEAPADKVWDMVRDFGSLPRWFPFVVSSDLSGGPYEVGAVRTNHIQDGTTIVERLTEISEHERRVVYDVIGGDATMSNYTACLSVAEVSDTDRTFVQWTATFDPLNGDGSAEAEWVRTGIFHTCLAELGRVLGTNPETTPPDADTSCAHADTVRDAFQAWGAGTGSPYDLMDVDTEIVLAGSSAHCGTYRKDTFLREVAEPFTARFATPPVPRLRRLWTADDTVAVWADAAGTTLDHQPYANSYVFVFELSARGITRVTEFLDMAAFEEVWDCVAPAPS</sequence>
<name>A0A502DN01_9MYCO</name>
<dbReference type="InterPro" id="IPR019587">
    <property type="entry name" value="Polyketide_cyclase/dehydratase"/>
</dbReference>
<dbReference type="Gene3D" id="3.30.530.20">
    <property type="match status" value="1"/>
</dbReference>
<dbReference type="RefSeq" id="WP_140699915.1">
    <property type="nucleotide sequence ID" value="NZ_RCZG01000026.1"/>
</dbReference>
<evidence type="ECO:0000313" key="1">
    <source>
        <dbReference type="EMBL" id="TPG25571.1"/>
    </source>
</evidence>
<keyword evidence="2" id="KW-1185">Reference proteome</keyword>
<reference evidence="1 2" key="1">
    <citation type="journal article" date="2019" name="Environ. Microbiol.">
        <title>Species interactions and distinct microbial communities in high Arctic permafrost affected cryosols are associated with the CH4 and CO2 gas fluxes.</title>
        <authorList>
            <person name="Altshuler I."/>
            <person name="Hamel J."/>
            <person name="Turney S."/>
            <person name="Magnuson E."/>
            <person name="Levesque R."/>
            <person name="Greer C."/>
            <person name="Whyte L.G."/>
        </authorList>
    </citation>
    <scope>NUCLEOTIDE SEQUENCE [LARGE SCALE GENOMIC DNA]</scope>
    <source>
        <strain evidence="1 2">S5.20</strain>
    </source>
</reference>